<reference evidence="1 2" key="1">
    <citation type="journal article" date="2022" name="Front. Cell. Infect. Microbiol.">
        <title>The Genomes of Two Strains of Taenia crassiceps the Animal Model for the Study of Human Cysticercosis.</title>
        <authorList>
            <person name="Bobes R.J."/>
            <person name="Estrada K."/>
            <person name="Rios-Valencia D.G."/>
            <person name="Calderon-Gallegos A."/>
            <person name="de la Torre P."/>
            <person name="Carrero J.C."/>
            <person name="Sanchez-Flores A."/>
            <person name="Laclette J.P."/>
        </authorList>
    </citation>
    <scope>NUCLEOTIDE SEQUENCE [LARGE SCALE GENOMIC DNA]</scope>
    <source>
        <strain evidence="1">WFUcys</strain>
    </source>
</reference>
<name>A0ABR4QS87_9CEST</name>
<gene>
    <name evidence="1" type="ORF">TcWFU_006341</name>
</gene>
<protein>
    <submittedName>
        <fullName evidence="1">Uncharacterized protein</fullName>
    </submittedName>
</protein>
<organism evidence="1 2">
    <name type="scientific">Taenia crassiceps</name>
    <dbReference type="NCBI Taxonomy" id="6207"/>
    <lineage>
        <taxon>Eukaryota</taxon>
        <taxon>Metazoa</taxon>
        <taxon>Spiralia</taxon>
        <taxon>Lophotrochozoa</taxon>
        <taxon>Platyhelminthes</taxon>
        <taxon>Cestoda</taxon>
        <taxon>Eucestoda</taxon>
        <taxon>Cyclophyllidea</taxon>
        <taxon>Taeniidae</taxon>
        <taxon>Taenia</taxon>
    </lineage>
</organism>
<evidence type="ECO:0000313" key="2">
    <source>
        <dbReference type="Proteomes" id="UP001651158"/>
    </source>
</evidence>
<comment type="caution">
    <text evidence="1">The sequence shown here is derived from an EMBL/GenBank/DDBJ whole genome shotgun (WGS) entry which is preliminary data.</text>
</comment>
<evidence type="ECO:0000313" key="1">
    <source>
        <dbReference type="EMBL" id="KAL5112299.1"/>
    </source>
</evidence>
<keyword evidence="2" id="KW-1185">Reference proteome</keyword>
<sequence>MRASIKQKNINLQETTMDNWKGNEEVSTTPSRYAASLSIASTFNLDEGPCEAEDHFIELKSSPLLRHFERMCYSISSMRRKAKTLGNSLNCTNAGHRRLKEEAFCNQGLD</sequence>
<proteinExistence type="predicted"/>
<accession>A0ABR4QS87</accession>
<dbReference type="EMBL" id="JAKROA010000001">
    <property type="protein sequence ID" value="KAL5112299.1"/>
    <property type="molecule type" value="Genomic_DNA"/>
</dbReference>
<dbReference type="Proteomes" id="UP001651158">
    <property type="component" value="Unassembled WGS sequence"/>
</dbReference>